<dbReference type="Gene3D" id="2.115.10.20">
    <property type="entry name" value="Glycosyl hydrolase domain, family 43"/>
    <property type="match status" value="1"/>
</dbReference>
<keyword evidence="1" id="KW-0328">Glycosyltransferase</keyword>
<evidence type="ECO:0000313" key="4">
    <source>
        <dbReference type="EMBL" id="BAI81354.1"/>
    </source>
</evidence>
<organism evidence="4 5">
    <name type="scientific">Deferribacter desulfuricans (strain DSM 14783 / JCM 11476 / NBRC 101012 / SSM1)</name>
    <dbReference type="NCBI Taxonomy" id="639282"/>
    <lineage>
        <taxon>Bacteria</taxon>
        <taxon>Pseudomonadati</taxon>
        <taxon>Deferribacterota</taxon>
        <taxon>Deferribacteres</taxon>
        <taxon>Deferribacterales</taxon>
        <taxon>Deferribacteraceae</taxon>
        <taxon>Deferribacter</taxon>
    </lineage>
</organism>
<evidence type="ECO:0008006" key="6">
    <source>
        <dbReference type="Google" id="ProtNLM"/>
    </source>
</evidence>
<dbReference type="InterPro" id="IPR023296">
    <property type="entry name" value="Glyco_hydro_beta-prop_sf"/>
</dbReference>
<protein>
    <recommendedName>
        <fullName evidence="6">Glycosidase</fullName>
    </recommendedName>
</protein>
<evidence type="ECO:0000256" key="3">
    <source>
        <dbReference type="ARBA" id="ARBA00024356"/>
    </source>
</evidence>
<evidence type="ECO:0000256" key="1">
    <source>
        <dbReference type="ARBA" id="ARBA00022676"/>
    </source>
</evidence>
<dbReference type="Proteomes" id="UP000001520">
    <property type="component" value="Chromosome"/>
</dbReference>
<dbReference type="Pfam" id="PF04041">
    <property type="entry name" value="Glyco_hydro_130"/>
    <property type="match status" value="1"/>
</dbReference>
<dbReference type="SUPFAM" id="SSF75005">
    <property type="entry name" value="Arabinanase/levansucrase/invertase"/>
    <property type="match status" value="1"/>
</dbReference>
<evidence type="ECO:0000256" key="2">
    <source>
        <dbReference type="ARBA" id="ARBA00022679"/>
    </source>
</evidence>
<dbReference type="AlphaFoldDB" id="D3P9G4"/>
<dbReference type="RefSeq" id="WP_013008599.1">
    <property type="nucleotide sequence ID" value="NC_013939.1"/>
</dbReference>
<dbReference type="PIRSF" id="PIRSF016202">
    <property type="entry name" value="PH1107"/>
    <property type="match status" value="1"/>
</dbReference>
<dbReference type="OrthoDB" id="9759709at2"/>
<dbReference type="InterPro" id="IPR007184">
    <property type="entry name" value="Mannoside_phosphorylase"/>
</dbReference>
<accession>D3P9G4</accession>
<dbReference type="PANTHER" id="PTHR34106">
    <property type="entry name" value="GLYCOSIDASE"/>
    <property type="match status" value="1"/>
</dbReference>
<reference evidence="4 5" key="1">
    <citation type="journal article" date="2010" name="DNA Res.">
        <title>Bacterial lifestyle in a deep-sea hydrothermal vent chimney revealed by the genome sequence of the thermophilic bacterium Deferribacter desulfuricans SSM1.</title>
        <authorList>
            <person name="Takaki Y."/>
            <person name="Shimamura S."/>
            <person name="Nakagawa S."/>
            <person name="Fukuhara Y."/>
            <person name="Horikawa H."/>
            <person name="Ankai A."/>
            <person name="Harada T."/>
            <person name="Hosoyama A."/>
            <person name="Oguchi A."/>
            <person name="Fukui S."/>
            <person name="Fujita N."/>
            <person name="Takami H."/>
            <person name="Takai K."/>
        </authorList>
    </citation>
    <scope>NUCLEOTIDE SEQUENCE [LARGE SCALE GENOMIC DNA]</scope>
    <source>
        <strain evidence="5">DSM 14783 / JCM 11476 / NBRC 101012 / SSM1</strain>
    </source>
</reference>
<dbReference type="PANTHER" id="PTHR34106:SF5">
    <property type="entry name" value="GLYCOSIDASE"/>
    <property type="match status" value="1"/>
</dbReference>
<dbReference type="KEGG" id="ddf:DEFDS_1902"/>
<name>D3P9G4_DEFDS</name>
<dbReference type="HOGENOM" id="CLU_046648_0_0_0"/>
<dbReference type="EMBL" id="AP011529">
    <property type="protein sequence ID" value="BAI81354.1"/>
    <property type="molecule type" value="Genomic_DNA"/>
</dbReference>
<gene>
    <name evidence="4" type="ordered locus">DEFDS_1902</name>
</gene>
<sequence length="311" mass="35174">MGRFDIFERDKNNPIITRDDIPYRCNTVFNAAATEFNDEILLLLRVEDIDGHSHLTLARSKDGVNFTVDERPWITPSNDEEYAIYEIYGVEDPRITKIDDTYYITYVAFGPYGPRVGIGYTKDFKEFTRICFATVTDDKDAVLFPEKINGKYYLINRPGGMAGAGGTIWISESPDLIYWGNAKAILSPEPGWGNYKLGASTPPILTEKGWLLLYHGVRKTAGGNLYRVGAMLLDHEKPWKLISYTPHFIFAPRDFYERVGDVPNVVFPCGWIQKGDELLVYYGAADTSICLARTTVDKILENCTATPKICF</sequence>
<evidence type="ECO:0000313" key="5">
    <source>
        <dbReference type="Proteomes" id="UP000001520"/>
    </source>
</evidence>
<comment type="similarity">
    <text evidence="3">Belongs to the glycosyl hydrolase 130 family.</text>
</comment>
<dbReference type="CDD" id="cd08993">
    <property type="entry name" value="GH130"/>
    <property type="match status" value="1"/>
</dbReference>
<keyword evidence="2" id="KW-0808">Transferase</keyword>
<dbReference type="GO" id="GO:0016757">
    <property type="term" value="F:glycosyltransferase activity"/>
    <property type="evidence" value="ECO:0007669"/>
    <property type="project" value="UniProtKB-KW"/>
</dbReference>
<keyword evidence="5" id="KW-1185">Reference proteome</keyword>
<dbReference type="eggNOG" id="COG2152">
    <property type="taxonomic scope" value="Bacteria"/>
</dbReference>
<proteinExistence type="inferred from homology"/>